<evidence type="ECO:0000313" key="1">
    <source>
        <dbReference type="EMBL" id="CAL1699902.1"/>
    </source>
</evidence>
<sequence>MPKAPSTPAASAESAWKRSVAALNGGGAAVAGGLIASNDCRCGDRKKRRGESDKGYETGEHIERVWRVREVEGFKELREEQKTFHQGKSIWCKLLGLVANRRRLETLEKKFQ</sequence>
<organism evidence="1 2">
    <name type="scientific">Somion occarium</name>
    <dbReference type="NCBI Taxonomy" id="3059160"/>
    <lineage>
        <taxon>Eukaryota</taxon>
        <taxon>Fungi</taxon>
        <taxon>Dikarya</taxon>
        <taxon>Basidiomycota</taxon>
        <taxon>Agaricomycotina</taxon>
        <taxon>Agaricomycetes</taxon>
        <taxon>Polyporales</taxon>
        <taxon>Cerrenaceae</taxon>
        <taxon>Somion</taxon>
    </lineage>
</organism>
<keyword evidence="2" id="KW-1185">Reference proteome</keyword>
<proteinExistence type="predicted"/>
<name>A0ABP1CW52_9APHY</name>
<gene>
    <name evidence="1" type="ORF">GFSPODELE1_LOCUS2902</name>
</gene>
<accession>A0ABP1CW52</accession>
<dbReference type="EMBL" id="OZ037945">
    <property type="protein sequence ID" value="CAL1699902.1"/>
    <property type="molecule type" value="Genomic_DNA"/>
</dbReference>
<evidence type="ECO:0000313" key="2">
    <source>
        <dbReference type="Proteomes" id="UP001497453"/>
    </source>
</evidence>
<dbReference type="Proteomes" id="UP001497453">
    <property type="component" value="Chromosome 2"/>
</dbReference>
<protein>
    <submittedName>
        <fullName evidence="1">Uncharacterized protein</fullName>
    </submittedName>
</protein>
<reference evidence="2" key="1">
    <citation type="submission" date="2024-04" db="EMBL/GenBank/DDBJ databases">
        <authorList>
            <person name="Shaw F."/>
            <person name="Minotto A."/>
        </authorList>
    </citation>
    <scope>NUCLEOTIDE SEQUENCE [LARGE SCALE GENOMIC DNA]</scope>
</reference>